<feature type="signal peptide" evidence="1">
    <location>
        <begin position="1"/>
        <end position="26"/>
    </location>
</feature>
<dbReference type="InterPro" id="IPR008869">
    <property type="entry name" value="MlaC/ttg2D"/>
</dbReference>
<dbReference type="InterPro" id="IPR006311">
    <property type="entry name" value="TAT_signal"/>
</dbReference>
<gene>
    <name evidence="2" type="ORF">OL599_23885</name>
</gene>
<accession>A0AA42CGD8</accession>
<evidence type="ECO:0000256" key="1">
    <source>
        <dbReference type="SAM" id="SignalP"/>
    </source>
</evidence>
<keyword evidence="3" id="KW-1185">Reference proteome</keyword>
<proteinExistence type="predicted"/>
<dbReference type="Gene3D" id="3.10.450.710">
    <property type="entry name" value="Tgt2/MlaC"/>
    <property type="match status" value="1"/>
</dbReference>
<reference evidence="2" key="2">
    <citation type="submission" date="2022-10" db="EMBL/GenBank/DDBJ databases">
        <authorList>
            <person name="Trinh H.N."/>
        </authorList>
    </citation>
    <scope>NUCLEOTIDE SEQUENCE</scope>
    <source>
        <strain evidence="2">RN2-1</strain>
    </source>
</reference>
<dbReference type="Proteomes" id="UP001165679">
    <property type="component" value="Unassembled WGS sequence"/>
</dbReference>
<dbReference type="PANTHER" id="PTHR36573">
    <property type="entry name" value="INTERMEMBRANE PHOSPHOLIPID TRANSPORT SYSTEM BINDING PROTEIN MLAC"/>
    <property type="match status" value="1"/>
</dbReference>
<comment type="caution">
    <text evidence="2">The sequence shown here is derived from an EMBL/GenBank/DDBJ whole genome shotgun (WGS) entry which is preliminary data.</text>
</comment>
<dbReference type="EMBL" id="JAPDNT010000042">
    <property type="protein sequence ID" value="MCW3477604.1"/>
    <property type="molecule type" value="Genomic_DNA"/>
</dbReference>
<protein>
    <submittedName>
        <fullName evidence="2">ABC transporter substrate-binding protein</fullName>
    </submittedName>
</protein>
<keyword evidence="1" id="KW-0732">Signal</keyword>
<dbReference type="PANTHER" id="PTHR36573:SF1">
    <property type="entry name" value="INTERMEMBRANE PHOSPHOLIPID TRANSPORT SYSTEM BINDING PROTEIN MLAC"/>
    <property type="match status" value="1"/>
</dbReference>
<reference evidence="2" key="1">
    <citation type="submission" date="2022-09" db="EMBL/GenBank/DDBJ databases">
        <title>Rhodovastum sp. nov. RN2-1 isolated from soil in Seongnam, South Korea.</title>
        <authorList>
            <person name="Le N.T."/>
        </authorList>
    </citation>
    <scope>NUCLEOTIDE SEQUENCE</scope>
    <source>
        <strain evidence="2">RN2-1</strain>
    </source>
</reference>
<dbReference type="Pfam" id="PF05494">
    <property type="entry name" value="MlaC"/>
    <property type="match status" value="1"/>
</dbReference>
<sequence>MLTRRTLILATAGLAAVPLAGRPAAADATDQALAFIDKLGRDLTAIVNGPATLKDKQAGLEKIVDRDVDVVEVARFCLGRFWRSATPAQQREYTELFHKVLVNNITGKVGEYQGVSFIIGRPQTRDDVVAVSSTVIRPGNAPNKVDWLVSMSTGGPKIIDVIAEGTSLRLTQRSDYSAYLARNNNNVQALIDAMRQQANQQS</sequence>
<evidence type="ECO:0000313" key="2">
    <source>
        <dbReference type="EMBL" id="MCW3477604.1"/>
    </source>
</evidence>
<feature type="chain" id="PRO_5041215260" evidence="1">
    <location>
        <begin position="27"/>
        <end position="202"/>
    </location>
</feature>
<dbReference type="AlphaFoldDB" id="A0AA42CGD8"/>
<name>A0AA42CGD8_9PROT</name>
<dbReference type="PROSITE" id="PS51318">
    <property type="entry name" value="TAT"/>
    <property type="match status" value="1"/>
</dbReference>
<organism evidence="2 3">
    <name type="scientific">Limobrevibacterium gyesilva</name>
    <dbReference type="NCBI Taxonomy" id="2991712"/>
    <lineage>
        <taxon>Bacteria</taxon>
        <taxon>Pseudomonadati</taxon>
        <taxon>Pseudomonadota</taxon>
        <taxon>Alphaproteobacteria</taxon>
        <taxon>Acetobacterales</taxon>
        <taxon>Acetobacteraceae</taxon>
        <taxon>Limobrevibacterium</taxon>
    </lineage>
</organism>
<dbReference type="InterPro" id="IPR042245">
    <property type="entry name" value="Tgt2/MlaC_sf"/>
</dbReference>
<dbReference type="RefSeq" id="WP_264716560.1">
    <property type="nucleotide sequence ID" value="NZ_JAPDNT010000042.1"/>
</dbReference>
<evidence type="ECO:0000313" key="3">
    <source>
        <dbReference type="Proteomes" id="UP001165679"/>
    </source>
</evidence>